<evidence type="ECO:0000313" key="3">
    <source>
        <dbReference type="Proteomes" id="UP000283805"/>
    </source>
</evidence>
<name>A0A3R7GHU3_9EURY</name>
<proteinExistence type="predicted"/>
<comment type="caution">
    <text evidence="2">The sequence shown here is derived from an EMBL/GenBank/DDBJ whole genome shotgun (WGS) entry which is preliminary data.</text>
</comment>
<organism evidence="2 3">
    <name type="scientific">Halopiger aswanensis</name>
    <dbReference type="NCBI Taxonomy" id="148449"/>
    <lineage>
        <taxon>Archaea</taxon>
        <taxon>Methanobacteriati</taxon>
        <taxon>Methanobacteriota</taxon>
        <taxon>Stenosarchaea group</taxon>
        <taxon>Halobacteria</taxon>
        <taxon>Halobacteriales</taxon>
        <taxon>Natrialbaceae</taxon>
        <taxon>Halopiger</taxon>
    </lineage>
</organism>
<dbReference type="Proteomes" id="UP000283805">
    <property type="component" value="Unassembled WGS sequence"/>
</dbReference>
<sequence length="54" mass="6482">MIVPTHTPAIHTPSWRVWDERKRQWDRGQPINSRKPIESEPRVETTRNAGRHNR</sequence>
<reference evidence="2 3" key="1">
    <citation type="submission" date="2018-09" db="EMBL/GenBank/DDBJ databases">
        <title>Genomic Encyclopedia of Archaeal and Bacterial Type Strains, Phase II (KMG-II): from individual species to whole genera.</title>
        <authorList>
            <person name="Goeker M."/>
        </authorList>
    </citation>
    <scope>NUCLEOTIDE SEQUENCE [LARGE SCALE GENOMIC DNA]</scope>
    <source>
        <strain evidence="2 3">DSM 13151</strain>
    </source>
</reference>
<evidence type="ECO:0000256" key="1">
    <source>
        <dbReference type="SAM" id="MobiDB-lite"/>
    </source>
</evidence>
<gene>
    <name evidence="2" type="ORF">ATJ93_1601</name>
</gene>
<feature type="compositionally biased region" description="Basic and acidic residues" evidence="1">
    <location>
        <begin position="35"/>
        <end position="45"/>
    </location>
</feature>
<protein>
    <submittedName>
        <fullName evidence="2">Uncharacterized protein</fullName>
    </submittedName>
</protein>
<feature type="region of interest" description="Disordered" evidence="1">
    <location>
        <begin position="21"/>
        <end position="54"/>
    </location>
</feature>
<dbReference type="EMBL" id="RAPO01000002">
    <property type="protein sequence ID" value="RKD94759.1"/>
    <property type="molecule type" value="Genomic_DNA"/>
</dbReference>
<accession>A0A3R7GHU3</accession>
<evidence type="ECO:0000313" key="2">
    <source>
        <dbReference type="EMBL" id="RKD94759.1"/>
    </source>
</evidence>
<keyword evidence="3" id="KW-1185">Reference proteome</keyword>
<dbReference type="AlphaFoldDB" id="A0A3R7GHU3"/>